<dbReference type="AlphaFoldDB" id="A0A4R7W6X0"/>
<dbReference type="InterPro" id="IPR003439">
    <property type="entry name" value="ABC_transporter-like_ATP-bd"/>
</dbReference>
<feature type="domain" description="ABC transporter" evidence="8">
    <location>
        <begin position="6"/>
        <end position="258"/>
    </location>
</feature>
<keyword evidence="6 9" id="KW-0067">ATP-binding</keyword>
<dbReference type="EMBL" id="SOCP01000001">
    <property type="protein sequence ID" value="TDV57779.1"/>
    <property type="molecule type" value="Genomic_DNA"/>
</dbReference>
<evidence type="ECO:0000256" key="3">
    <source>
        <dbReference type="ARBA" id="ARBA00022448"/>
    </source>
</evidence>
<dbReference type="PROSITE" id="PS00211">
    <property type="entry name" value="ABC_TRANSPORTER_1"/>
    <property type="match status" value="1"/>
</dbReference>
<organism evidence="9 10">
    <name type="scientific">Actinophytocola oryzae</name>
    <dbReference type="NCBI Taxonomy" id="502181"/>
    <lineage>
        <taxon>Bacteria</taxon>
        <taxon>Bacillati</taxon>
        <taxon>Actinomycetota</taxon>
        <taxon>Actinomycetes</taxon>
        <taxon>Pseudonocardiales</taxon>
        <taxon>Pseudonocardiaceae</taxon>
    </lineage>
</organism>
<keyword evidence="4" id="KW-1003">Cell membrane</keyword>
<dbReference type="RefSeq" id="WP_133901005.1">
    <property type="nucleotide sequence ID" value="NZ_SOCP01000001.1"/>
</dbReference>
<dbReference type="InterPro" id="IPR050388">
    <property type="entry name" value="ABC_Ni/Peptide_Import"/>
</dbReference>
<dbReference type="CDD" id="cd03257">
    <property type="entry name" value="ABC_NikE_OppD_transporters"/>
    <property type="match status" value="1"/>
</dbReference>
<name>A0A4R7W6X0_9PSEU</name>
<gene>
    <name evidence="9" type="ORF">CLV71_101652</name>
</gene>
<proteinExistence type="inferred from homology"/>
<dbReference type="GO" id="GO:0015833">
    <property type="term" value="P:peptide transport"/>
    <property type="evidence" value="ECO:0007669"/>
    <property type="project" value="InterPro"/>
</dbReference>
<evidence type="ECO:0000256" key="6">
    <source>
        <dbReference type="ARBA" id="ARBA00022840"/>
    </source>
</evidence>
<evidence type="ECO:0000256" key="5">
    <source>
        <dbReference type="ARBA" id="ARBA00022741"/>
    </source>
</evidence>
<comment type="similarity">
    <text evidence="2">Belongs to the ABC transporter superfamily.</text>
</comment>
<evidence type="ECO:0000313" key="9">
    <source>
        <dbReference type="EMBL" id="TDV57779.1"/>
    </source>
</evidence>
<dbReference type="InterPro" id="IPR017871">
    <property type="entry name" value="ABC_transporter-like_CS"/>
</dbReference>
<dbReference type="GO" id="GO:0005524">
    <property type="term" value="F:ATP binding"/>
    <property type="evidence" value="ECO:0007669"/>
    <property type="project" value="UniProtKB-KW"/>
</dbReference>
<dbReference type="Proteomes" id="UP000294927">
    <property type="component" value="Unassembled WGS sequence"/>
</dbReference>
<dbReference type="InterPro" id="IPR013563">
    <property type="entry name" value="Oligopep_ABC_C"/>
</dbReference>
<dbReference type="Pfam" id="PF08352">
    <property type="entry name" value="oligo_HPY"/>
    <property type="match status" value="1"/>
</dbReference>
<dbReference type="InterPro" id="IPR027417">
    <property type="entry name" value="P-loop_NTPase"/>
</dbReference>
<dbReference type="InterPro" id="IPR003593">
    <property type="entry name" value="AAA+_ATPase"/>
</dbReference>
<evidence type="ECO:0000313" key="10">
    <source>
        <dbReference type="Proteomes" id="UP000294927"/>
    </source>
</evidence>
<dbReference type="Gene3D" id="3.40.50.300">
    <property type="entry name" value="P-loop containing nucleotide triphosphate hydrolases"/>
    <property type="match status" value="1"/>
</dbReference>
<accession>A0A4R7W6X0</accession>
<keyword evidence="3" id="KW-0813">Transport</keyword>
<keyword evidence="10" id="KW-1185">Reference proteome</keyword>
<dbReference type="PROSITE" id="PS50893">
    <property type="entry name" value="ABC_TRANSPORTER_2"/>
    <property type="match status" value="1"/>
</dbReference>
<protein>
    <submittedName>
        <fullName evidence="9">Oligopeptide transport system ATP-binding protein</fullName>
    </submittedName>
</protein>
<dbReference type="Pfam" id="PF00005">
    <property type="entry name" value="ABC_tran"/>
    <property type="match status" value="1"/>
</dbReference>
<keyword evidence="7" id="KW-0472">Membrane</keyword>
<evidence type="ECO:0000256" key="1">
    <source>
        <dbReference type="ARBA" id="ARBA00004202"/>
    </source>
</evidence>
<dbReference type="SMART" id="SM00382">
    <property type="entry name" value="AAA"/>
    <property type="match status" value="1"/>
</dbReference>
<dbReference type="PANTHER" id="PTHR43297">
    <property type="entry name" value="OLIGOPEPTIDE TRANSPORT ATP-BINDING PROTEIN APPD"/>
    <property type="match status" value="1"/>
</dbReference>
<evidence type="ECO:0000256" key="2">
    <source>
        <dbReference type="ARBA" id="ARBA00005417"/>
    </source>
</evidence>
<comment type="caution">
    <text evidence="9">The sequence shown here is derived from an EMBL/GenBank/DDBJ whole genome shotgun (WGS) entry which is preliminary data.</text>
</comment>
<reference evidence="9 10" key="1">
    <citation type="submission" date="2019-03" db="EMBL/GenBank/DDBJ databases">
        <title>Genomic Encyclopedia of Archaeal and Bacterial Type Strains, Phase II (KMG-II): from individual species to whole genera.</title>
        <authorList>
            <person name="Goeker M."/>
        </authorList>
    </citation>
    <scope>NUCLEOTIDE SEQUENCE [LARGE SCALE GENOMIC DNA]</scope>
    <source>
        <strain evidence="9 10">DSM 45499</strain>
    </source>
</reference>
<dbReference type="OrthoDB" id="3327300at2"/>
<sequence>MTEPLLKIDTLRVDFPTEDGVVHAVDGVSLDVFPGEIVAIVGESGSGKSVTAMSVLRLLREPPARVSADALTFRGRDLRAMSLDDLRAVRGGPVGMIFQDPMTALNPVMTVGDQIVEAVVLHQSTRDKKAARSRALDLLGLVGVPDAAQRLKQYPHEFSGGMRQRAMIAMAIANDPDLIIADEPTTALDVTIQAQVLELVRKAQRETGAATVLITHDLGVVAELADRVVVMYAGRIAETAGVRELFASPKHPYTVGLLKSLPRMDSQADELDAIPGNPPNMIDPPSGCPFHPRCPMARDRCRTERPEPREIGDGRRSACHYAEEVGV</sequence>
<dbReference type="NCBIfam" id="TIGR01727">
    <property type="entry name" value="oligo_HPY"/>
    <property type="match status" value="1"/>
</dbReference>
<dbReference type="PANTHER" id="PTHR43297:SF2">
    <property type="entry name" value="DIPEPTIDE TRANSPORT ATP-BINDING PROTEIN DPPD"/>
    <property type="match status" value="1"/>
</dbReference>
<dbReference type="GO" id="GO:0016887">
    <property type="term" value="F:ATP hydrolysis activity"/>
    <property type="evidence" value="ECO:0007669"/>
    <property type="project" value="InterPro"/>
</dbReference>
<keyword evidence="5" id="KW-0547">Nucleotide-binding</keyword>
<dbReference type="SUPFAM" id="SSF52540">
    <property type="entry name" value="P-loop containing nucleoside triphosphate hydrolases"/>
    <property type="match status" value="1"/>
</dbReference>
<evidence type="ECO:0000256" key="7">
    <source>
        <dbReference type="ARBA" id="ARBA00023136"/>
    </source>
</evidence>
<dbReference type="GO" id="GO:0005886">
    <property type="term" value="C:plasma membrane"/>
    <property type="evidence" value="ECO:0007669"/>
    <property type="project" value="UniProtKB-SubCell"/>
</dbReference>
<evidence type="ECO:0000256" key="4">
    <source>
        <dbReference type="ARBA" id="ARBA00022475"/>
    </source>
</evidence>
<comment type="subcellular location">
    <subcellularLocation>
        <location evidence="1">Cell membrane</location>
        <topology evidence="1">Peripheral membrane protein</topology>
    </subcellularLocation>
</comment>
<evidence type="ECO:0000259" key="8">
    <source>
        <dbReference type="PROSITE" id="PS50893"/>
    </source>
</evidence>
<dbReference type="FunFam" id="3.40.50.300:FF:000016">
    <property type="entry name" value="Oligopeptide ABC transporter ATP-binding component"/>
    <property type="match status" value="1"/>
</dbReference>